<reference evidence="5" key="1">
    <citation type="submission" date="2016-11" db="EMBL/GenBank/DDBJ databases">
        <authorList>
            <person name="Varghese N."/>
            <person name="Submissions S."/>
        </authorList>
    </citation>
    <scope>NUCLEOTIDE SEQUENCE [LARGE SCALE GENOMIC DNA]</scope>
    <source>
        <strain evidence="5">DSM 28223</strain>
    </source>
</reference>
<organism evidence="4 5">
    <name type="scientific">Cognatishimia maritima</name>
    <dbReference type="NCBI Taxonomy" id="870908"/>
    <lineage>
        <taxon>Bacteria</taxon>
        <taxon>Pseudomonadati</taxon>
        <taxon>Pseudomonadota</taxon>
        <taxon>Alphaproteobacteria</taxon>
        <taxon>Rhodobacterales</taxon>
        <taxon>Paracoccaceae</taxon>
        <taxon>Cognatishimia</taxon>
    </lineage>
</organism>
<dbReference type="InterPro" id="IPR009057">
    <property type="entry name" value="Homeodomain-like_sf"/>
</dbReference>
<sequence>MARIVKAPDERRAEIVETAERLFRTHGYAKCSVDKIIQEIGVAKGTFYYYFKSKPDILRAIVDKTLDQIVAMAEEVAAAPNLSAMQKMAALLGNSHMGGDDSLEVAEMLHLPENRELHELTNIQTVLRLSPILAQIVEQGNAEGVFDVAQPLETIQFLFTGAQFLTDGDMFGFTEAELRARRRVMQAIIEKALGAEPGSFQFMNPVRGVD</sequence>
<dbReference type="SUPFAM" id="SSF46689">
    <property type="entry name" value="Homeodomain-like"/>
    <property type="match status" value="1"/>
</dbReference>
<name>A0A1M5QHR4_9RHOB</name>
<feature type="domain" description="HTH tetR-type" evidence="3">
    <location>
        <begin position="9"/>
        <end position="69"/>
    </location>
</feature>
<accession>A0A1M5QHR4</accession>
<evidence type="ECO:0000256" key="1">
    <source>
        <dbReference type="ARBA" id="ARBA00023125"/>
    </source>
</evidence>
<dbReference type="AlphaFoldDB" id="A0A1M5QHR4"/>
<evidence type="ECO:0000256" key="2">
    <source>
        <dbReference type="PROSITE-ProRule" id="PRU00335"/>
    </source>
</evidence>
<dbReference type="PROSITE" id="PS50977">
    <property type="entry name" value="HTH_TETR_2"/>
    <property type="match status" value="1"/>
</dbReference>
<dbReference type="PRINTS" id="PR00455">
    <property type="entry name" value="HTHTETR"/>
</dbReference>
<dbReference type="InterPro" id="IPR050109">
    <property type="entry name" value="HTH-type_TetR-like_transc_reg"/>
</dbReference>
<dbReference type="Pfam" id="PF21303">
    <property type="entry name" value="TetR_C_39"/>
    <property type="match status" value="1"/>
</dbReference>
<dbReference type="InterPro" id="IPR049149">
    <property type="entry name" value="TetR/AcrR_C"/>
</dbReference>
<dbReference type="RefSeq" id="WP_072792897.1">
    <property type="nucleotide sequence ID" value="NZ_FQWM01000003.1"/>
</dbReference>
<evidence type="ECO:0000313" key="4">
    <source>
        <dbReference type="EMBL" id="SHH13411.1"/>
    </source>
</evidence>
<evidence type="ECO:0000313" key="5">
    <source>
        <dbReference type="Proteomes" id="UP000184211"/>
    </source>
</evidence>
<dbReference type="Gene3D" id="1.10.357.10">
    <property type="entry name" value="Tetracycline Repressor, domain 2"/>
    <property type="match status" value="1"/>
</dbReference>
<feature type="DNA-binding region" description="H-T-H motif" evidence="2">
    <location>
        <begin position="32"/>
        <end position="51"/>
    </location>
</feature>
<evidence type="ECO:0000259" key="3">
    <source>
        <dbReference type="PROSITE" id="PS50977"/>
    </source>
</evidence>
<dbReference type="InterPro" id="IPR001647">
    <property type="entry name" value="HTH_TetR"/>
</dbReference>
<dbReference type="Proteomes" id="UP000184211">
    <property type="component" value="Unassembled WGS sequence"/>
</dbReference>
<dbReference type="EMBL" id="FQWM01000003">
    <property type="protein sequence ID" value="SHH13411.1"/>
    <property type="molecule type" value="Genomic_DNA"/>
</dbReference>
<dbReference type="STRING" id="870908.SAMN04488044_2001"/>
<dbReference type="PROSITE" id="PS01081">
    <property type="entry name" value="HTH_TETR_1"/>
    <property type="match status" value="1"/>
</dbReference>
<dbReference type="InterPro" id="IPR023772">
    <property type="entry name" value="DNA-bd_HTH_TetR-type_CS"/>
</dbReference>
<keyword evidence="5" id="KW-1185">Reference proteome</keyword>
<dbReference type="Pfam" id="PF00440">
    <property type="entry name" value="TetR_N"/>
    <property type="match status" value="1"/>
</dbReference>
<proteinExistence type="predicted"/>
<dbReference type="GO" id="GO:0003677">
    <property type="term" value="F:DNA binding"/>
    <property type="evidence" value="ECO:0007669"/>
    <property type="project" value="UniProtKB-UniRule"/>
</dbReference>
<dbReference type="PANTHER" id="PTHR30055">
    <property type="entry name" value="HTH-TYPE TRANSCRIPTIONAL REGULATOR RUTR"/>
    <property type="match status" value="1"/>
</dbReference>
<keyword evidence="1 2" id="KW-0238">DNA-binding</keyword>
<protein>
    <submittedName>
        <fullName evidence="4">Transcriptional regulator, TetR family</fullName>
    </submittedName>
</protein>
<gene>
    <name evidence="4" type="ORF">SAMN04488044_2001</name>
</gene>